<proteinExistence type="predicted"/>
<name>A0ABU8WCI0_9BURK</name>
<protein>
    <recommendedName>
        <fullName evidence="2">SecDF P1 head subdomain domain-containing protein</fullName>
    </recommendedName>
</protein>
<dbReference type="InterPro" id="IPR054384">
    <property type="entry name" value="SecDF_P1_head"/>
</dbReference>
<dbReference type="Pfam" id="PF22599">
    <property type="entry name" value="SecDF_P1_head"/>
    <property type="match status" value="1"/>
</dbReference>
<comment type="caution">
    <text evidence="3">The sequence shown here is derived from an EMBL/GenBank/DDBJ whole genome shotgun (WGS) entry which is preliminary data.</text>
</comment>
<evidence type="ECO:0000313" key="3">
    <source>
        <dbReference type="EMBL" id="MEJ8845069.1"/>
    </source>
</evidence>
<dbReference type="RefSeq" id="WP_340340256.1">
    <property type="nucleotide sequence ID" value="NZ_JBBKZT010000001.1"/>
</dbReference>
<accession>A0ABU8WCI0</accession>
<dbReference type="Gene3D" id="3.30.1360.200">
    <property type="match status" value="1"/>
</dbReference>
<dbReference type="EMBL" id="JBBKZT010000001">
    <property type="protein sequence ID" value="MEJ8845069.1"/>
    <property type="molecule type" value="Genomic_DNA"/>
</dbReference>
<keyword evidence="1" id="KW-0732">Signal</keyword>
<feature type="domain" description="SecDF P1 head subdomain" evidence="2">
    <location>
        <begin position="105"/>
        <end position="196"/>
    </location>
</feature>
<sequence>MSGSMRRSILVTSLLAGTPLLALSQSGSISIRANASSASDIQAISKVLQARADELRTAWFGSTSAKVEGNVVVLSFSGWAPRPKLVEAIAVSSRSLRLVVEPSATDVLLTEADVADAQPGMGKEPELAIRLNDSGVAKLRARGNALLGRVVSIYWDDRLVSRPKVNATLVRDISITVPSADDAMLMAIVLRSGPLPKGTSLTLVR</sequence>
<evidence type="ECO:0000313" key="4">
    <source>
        <dbReference type="Proteomes" id="UP001385892"/>
    </source>
</evidence>
<evidence type="ECO:0000259" key="2">
    <source>
        <dbReference type="Pfam" id="PF22599"/>
    </source>
</evidence>
<organism evidence="3 4">
    <name type="scientific">Variovorax rhizosphaerae</name>
    <dbReference type="NCBI Taxonomy" id="1836200"/>
    <lineage>
        <taxon>Bacteria</taxon>
        <taxon>Pseudomonadati</taxon>
        <taxon>Pseudomonadota</taxon>
        <taxon>Betaproteobacteria</taxon>
        <taxon>Burkholderiales</taxon>
        <taxon>Comamonadaceae</taxon>
        <taxon>Variovorax</taxon>
    </lineage>
</organism>
<gene>
    <name evidence="3" type="ORF">WKW82_00300</name>
</gene>
<keyword evidence="4" id="KW-1185">Reference proteome</keyword>
<feature type="signal peptide" evidence="1">
    <location>
        <begin position="1"/>
        <end position="22"/>
    </location>
</feature>
<evidence type="ECO:0000256" key="1">
    <source>
        <dbReference type="SAM" id="SignalP"/>
    </source>
</evidence>
<reference evidence="3 4" key="1">
    <citation type="submission" date="2024-03" db="EMBL/GenBank/DDBJ databases">
        <title>Novel species of the genus Variovorax.</title>
        <authorList>
            <person name="Liu Q."/>
            <person name="Xin Y.-H."/>
        </authorList>
    </citation>
    <scope>NUCLEOTIDE SEQUENCE [LARGE SCALE GENOMIC DNA]</scope>
    <source>
        <strain evidence="3 4">KACC 18900</strain>
    </source>
</reference>
<feature type="chain" id="PRO_5047064097" description="SecDF P1 head subdomain domain-containing protein" evidence="1">
    <location>
        <begin position="23"/>
        <end position="205"/>
    </location>
</feature>
<dbReference type="Proteomes" id="UP001385892">
    <property type="component" value="Unassembled WGS sequence"/>
</dbReference>